<proteinExistence type="predicted"/>
<sequence length="215" mass="22900">MPGQGQRHILTGTPIVVTENVQDFREAAAYYLNKNDVVLEVGCAQGFTTAAIAKHAGEAVGVDKSPQVLKVARYYHPDIEFHEIDATDISSILKLGKRWTKIFLDISGSQPVGPLATLVEKYERVFPSVDLFVVKAFRLKKLVGNATVFPEQVTGTTRNKTCHGMLRTPGGQAAPSQEGSRGPRSIAATALRAAACAVAAAGAFGLGVAVGARRR</sequence>
<dbReference type="Proteomes" id="UP000612055">
    <property type="component" value="Unassembled WGS sequence"/>
</dbReference>
<dbReference type="Pfam" id="PF13649">
    <property type="entry name" value="Methyltransf_25"/>
    <property type="match status" value="1"/>
</dbReference>
<name>A0A836C3D1_9CHLO</name>
<gene>
    <name evidence="3" type="ORF">HYH03_003158</name>
</gene>
<keyword evidence="4" id="KW-1185">Reference proteome</keyword>
<dbReference type="InterPro" id="IPR029063">
    <property type="entry name" value="SAM-dependent_MTases_sf"/>
</dbReference>
<reference evidence="3" key="1">
    <citation type="journal article" date="2020" name="bioRxiv">
        <title>Comparative genomics of Chlamydomonas.</title>
        <authorList>
            <person name="Craig R.J."/>
            <person name="Hasan A.R."/>
            <person name="Ness R.W."/>
            <person name="Keightley P.D."/>
        </authorList>
    </citation>
    <scope>NUCLEOTIDE SEQUENCE</scope>
    <source>
        <strain evidence="3">CCAP 11/70</strain>
    </source>
</reference>
<dbReference type="EMBL" id="JAEHOE010000008">
    <property type="protein sequence ID" value="KAG2498971.1"/>
    <property type="molecule type" value="Genomic_DNA"/>
</dbReference>
<dbReference type="Gene3D" id="3.40.50.150">
    <property type="entry name" value="Vaccinia Virus protein VP39"/>
    <property type="match status" value="1"/>
</dbReference>
<evidence type="ECO:0000313" key="3">
    <source>
        <dbReference type="EMBL" id="KAG2498971.1"/>
    </source>
</evidence>
<dbReference type="OrthoDB" id="542683at2759"/>
<feature type="domain" description="Methyltransferase" evidence="2">
    <location>
        <begin position="38"/>
        <end position="90"/>
    </location>
</feature>
<evidence type="ECO:0000256" key="1">
    <source>
        <dbReference type="SAM" id="Phobius"/>
    </source>
</evidence>
<evidence type="ECO:0000313" key="4">
    <source>
        <dbReference type="Proteomes" id="UP000612055"/>
    </source>
</evidence>
<accession>A0A836C3D1</accession>
<protein>
    <recommendedName>
        <fullName evidence="2">Methyltransferase domain-containing protein</fullName>
    </recommendedName>
</protein>
<feature type="transmembrane region" description="Helical" evidence="1">
    <location>
        <begin position="190"/>
        <end position="212"/>
    </location>
</feature>
<dbReference type="CDD" id="cd02440">
    <property type="entry name" value="AdoMet_MTases"/>
    <property type="match status" value="1"/>
</dbReference>
<comment type="caution">
    <text evidence="3">The sequence shown here is derived from an EMBL/GenBank/DDBJ whole genome shotgun (WGS) entry which is preliminary data.</text>
</comment>
<keyword evidence="1" id="KW-0812">Transmembrane</keyword>
<dbReference type="InterPro" id="IPR041698">
    <property type="entry name" value="Methyltransf_25"/>
</dbReference>
<keyword evidence="1" id="KW-0472">Membrane</keyword>
<dbReference type="AlphaFoldDB" id="A0A836C3D1"/>
<keyword evidence="1" id="KW-1133">Transmembrane helix</keyword>
<evidence type="ECO:0000259" key="2">
    <source>
        <dbReference type="Pfam" id="PF13649"/>
    </source>
</evidence>
<dbReference type="SUPFAM" id="SSF53335">
    <property type="entry name" value="S-adenosyl-L-methionine-dependent methyltransferases"/>
    <property type="match status" value="1"/>
</dbReference>
<organism evidence="3 4">
    <name type="scientific">Edaphochlamys debaryana</name>
    <dbReference type="NCBI Taxonomy" id="47281"/>
    <lineage>
        <taxon>Eukaryota</taxon>
        <taxon>Viridiplantae</taxon>
        <taxon>Chlorophyta</taxon>
        <taxon>core chlorophytes</taxon>
        <taxon>Chlorophyceae</taxon>
        <taxon>CS clade</taxon>
        <taxon>Chlamydomonadales</taxon>
        <taxon>Chlamydomonadales incertae sedis</taxon>
        <taxon>Edaphochlamys</taxon>
    </lineage>
</organism>